<gene>
    <name evidence="1" type="ORF">OCBIM_22024456mg</name>
</gene>
<reference evidence="1" key="1">
    <citation type="submission" date="2015-07" db="EMBL/GenBank/DDBJ databases">
        <title>MeaNS - Measles Nucleotide Surveillance Program.</title>
        <authorList>
            <person name="Tran T."/>
            <person name="Druce J."/>
        </authorList>
    </citation>
    <scope>NUCLEOTIDE SEQUENCE</scope>
    <source>
        <strain evidence="1">UCB-OBI-ISO-001</strain>
        <tissue evidence="1">Gonad</tissue>
    </source>
</reference>
<evidence type="ECO:0000313" key="1">
    <source>
        <dbReference type="EMBL" id="KOF98586.1"/>
    </source>
</evidence>
<dbReference type="AlphaFoldDB" id="A0A0L8IAR9"/>
<proteinExistence type="predicted"/>
<sequence length="64" mass="7989">MKQEKKGNKTSSEWCFELYSLYHIQSRFQLASFYCFFLFFHFNNWNYLKSFLKKSTIFCWFVIS</sequence>
<protein>
    <submittedName>
        <fullName evidence="1">Uncharacterized protein</fullName>
    </submittedName>
</protein>
<name>A0A0L8IAR9_OCTBM</name>
<organism evidence="1">
    <name type="scientific">Octopus bimaculoides</name>
    <name type="common">California two-spotted octopus</name>
    <dbReference type="NCBI Taxonomy" id="37653"/>
    <lineage>
        <taxon>Eukaryota</taxon>
        <taxon>Metazoa</taxon>
        <taxon>Spiralia</taxon>
        <taxon>Lophotrochozoa</taxon>
        <taxon>Mollusca</taxon>
        <taxon>Cephalopoda</taxon>
        <taxon>Coleoidea</taxon>
        <taxon>Octopodiformes</taxon>
        <taxon>Octopoda</taxon>
        <taxon>Incirrata</taxon>
        <taxon>Octopodidae</taxon>
        <taxon>Octopus</taxon>
    </lineage>
</organism>
<accession>A0A0L8IAR9</accession>
<dbReference type="EMBL" id="KQ416123">
    <property type="protein sequence ID" value="KOF98586.1"/>
    <property type="molecule type" value="Genomic_DNA"/>
</dbReference>